<reference evidence="3 4" key="1">
    <citation type="submission" date="2014-04" db="EMBL/GenBank/DDBJ databases">
        <authorList>
            <consortium name="DOE Joint Genome Institute"/>
            <person name="Kuo A."/>
            <person name="Martino E."/>
            <person name="Perotto S."/>
            <person name="Kohler A."/>
            <person name="Nagy L.G."/>
            <person name="Floudas D."/>
            <person name="Copeland A."/>
            <person name="Barry K.W."/>
            <person name="Cichocki N."/>
            <person name="Veneault-Fourrey C."/>
            <person name="LaButti K."/>
            <person name="Lindquist E.A."/>
            <person name="Lipzen A."/>
            <person name="Lundell T."/>
            <person name="Morin E."/>
            <person name="Murat C."/>
            <person name="Sun H."/>
            <person name="Tunlid A."/>
            <person name="Henrissat B."/>
            <person name="Grigoriev I.V."/>
            <person name="Hibbett D.S."/>
            <person name="Martin F."/>
            <person name="Nordberg H.P."/>
            <person name="Cantor M.N."/>
            <person name="Hua S.X."/>
        </authorList>
    </citation>
    <scope>NUCLEOTIDE SEQUENCE [LARGE SCALE GENOMIC DNA]</scope>
    <source>
        <strain evidence="3 4">Zn</strain>
    </source>
</reference>
<sequence>MGDSSNPCTIAIFGATGHTGRVIVRHLLAQQKSKSLRLQIYVRNKGRLLDFFPDIESKRDVRVFQGLLTDTEVVKRTLSAAQIIICTLGENDNIPGVRILQDGANSIIASLEDFKANQEDWQKPRLFLLSSSTFNARFAADRPPLVHWLIKTAFSHPYADLIKAQARLLESTSLLSVTLIQPPVLIDEEGTGHEINTESVRLAVSYEDLGAAFCELVLEEQYHNLNAVGVSSKQGDRVLRYAPEILRRIFWGMYAHIIHLIFHSKA</sequence>
<protein>
    <recommendedName>
        <fullName evidence="2">NAD(P)-binding domain-containing protein</fullName>
    </recommendedName>
</protein>
<dbReference type="PANTHER" id="PTHR43355:SF2">
    <property type="entry name" value="FLAVIN REDUCTASE (NADPH)"/>
    <property type="match status" value="1"/>
</dbReference>
<evidence type="ECO:0000256" key="1">
    <source>
        <dbReference type="ARBA" id="ARBA00038376"/>
    </source>
</evidence>
<evidence type="ECO:0000313" key="4">
    <source>
        <dbReference type="Proteomes" id="UP000054321"/>
    </source>
</evidence>
<name>A0A0C3CVU4_OIDMZ</name>
<dbReference type="InterPro" id="IPR016040">
    <property type="entry name" value="NAD(P)-bd_dom"/>
</dbReference>
<dbReference type="InParanoid" id="A0A0C3CVU4"/>
<dbReference type="InterPro" id="IPR051606">
    <property type="entry name" value="Polyketide_Oxido-like"/>
</dbReference>
<dbReference type="PANTHER" id="PTHR43355">
    <property type="entry name" value="FLAVIN REDUCTASE (NADPH)"/>
    <property type="match status" value="1"/>
</dbReference>
<feature type="domain" description="NAD(P)-binding" evidence="2">
    <location>
        <begin position="14"/>
        <end position="216"/>
    </location>
</feature>
<dbReference type="EMBL" id="KN832892">
    <property type="protein sequence ID" value="KIM93837.1"/>
    <property type="molecule type" value="Genomic_DNA"/>
</dbReference>
<dbReference type="HOGENOM" id="CLU_090039_0_0_1"/>
<evidence type="ECO:0000259" key="2">
    <source>
        <dbReference type="Pfam" id="PF13460"/>
    </source>
</evidence>
<proteinExistence type="inferred from homology"/>
<comment type="similarity">
    <text evidence="1">Belongs to the avfA family.</text>
</comment>
<dbReference type="OrthoDB" id="10254221at2759"/>
<dbReference type="Gene3D" id="3.40.50.720">
    <property type="entry name" value="NAD(P)-binding Rossmann-like Domain"/>
    <property type="match status" value="1"/>
</dbReference>
<organism evidence="3 4">
    <name type="scientific">Oidiodendron maius (strain Zn)</name>
    <dbReference type="NCBI Taxonomy" id="913774"/>
    <lineage>
        <taxon>Eukaryota</taxon>
        <taxon>Fungi</taxon>
        <taxon>Dikarya</taxon>
        <taxon>Ascomycota</taxon>
        <taxon>Pezizomycotina</taxon>
        <taxon>Leotiomycetes</taxon>
        <taxon>Leotiomycetes incertae sedis</taxon>
        <taxon>Myxotrichaceae</taxon>
        <taxon>Oidiodendron</taxon>
    </lineage>
</organism>
<dbReference type="AlphaFoldDB" id="A0A0C3CVU4"/>
<reference evidence="4" key="2">
    <citation type="submission" date="2015-01" db="EMBL/GenBank/DDBJ databases">
        <title>Evolutionary Origins and Diversification of the Mycorrhizal Mutualists.</title>
        <authorList>
            <consortium name="DOE Joint Genome Institute"/>
            <consortium name="Mycorrhizal Genomics Consortium"/>
            <person name="Kohler A."/>
            <person name="Kuo A."/>
            <person name="Nagy L.G."/>
            <person name="Floudas D."/>
            <person name="Copeland A."/>
            <person name="Barry K.W."/>
            <person name="Cichocki N."/>
            <person name="Veneault-Fourrey C."/>
            <person name="LaButti K."/>
            <person name="Lindquist E.A."/>
            <person name="Lipzen A."/>
            <person name="Lundell T."/>
            <person name="Morin E."/>
            <person name="Murat C."/>
            <person name="Riley R."/>
            <person name="Ohm R."/>
            <person name="Sun H."/>
            <person name="Tunlid A."/>
            <person name="Henrissat B."/>
            <person name="Grigoriev I.V."/>
            <person name="Hibbett D.S."/>
            <person name="Martin F."/>
        </authorList>
    </citation>
    <scope>NUCLEOTIDE SEQUENCE [LARGE SCALE GENOMIC DNA]</scope>
    <source>
        <strain evidence="4">Zn</strain>
    </source>
</reference>
<accession>A0A0C3CVU4</accession>
<dbReference type="STRING" id="913774.A0A0C3CVU4"/>
<evidence type="ECO:0000313" key="3">
    <source>
        <dbReference type="EMBL" id="KIM93837.1"/>
    </source>
</evidence>
<dbReference type="GO" id="GO:0016646">
    <property type="term" value="F:oxidoreductase activity, acting on the CH-NH group of donors, NAD or NADP as acceptor"/>
    <property type="evidence" value="ECO:0007669"/>
    <property type="project" value="TreeGrafter"/>
</dbReference>
<gene>
    <name evidence="3" type="ORF">OIDMADRAFT_61107</name>
</gene>
<dbReference type="Pfam" id="PF13460">
    <property type="entry name" value="NAD_binding_10"/>
    <property type="match status" value="1"/>
</dbReference>
<keyword evidence="4" id="KW-1185">Reference proteome</keyword>
<dbReference type="SUPFAM" id="SSF51735">
    <property type="entry name" value="NAD(P)-binding Rossmann-fold domains"/>
    <property type="match status" value="1"/>
</dbReference>
<dbReference type="Proteomes" id="UP000054321">
    <property type="component" value="Unassembled WGS sequence"/>
</dbReference>
<dbReference type="InterPro" id="IPR036291">
    <property type="entry name" value="NAD(P)-bd_dom_sf"/>
</dbReference>